<evidence type="ECO:0000259" key="5">
    <source>
        <dbReference type="Pfam" id="PF06803"/>
    </source>
</evidence>
<gene>
    <name evidence="6" type="ORF">NCTC10754_04698</name>
</gene>
<dbReference type="PIRSF" id="PIRSF031804">
    <property type="entry name" value="UCP031804"/>
    <property type="match status" value="1"/>
</dbReference>
<keyword evidence="3" id="KW-1133">Transmembrane helix</keyword>
<reference evidence="6 7" key="1">
    <citation type="submission" date="2019-02" db="EMBL/GenBank/DDBJ databases">
        <authorList>
            <consortium name="Pathogen Informatics"/>
        </authorList>
    </citation>
    <scope>NUCLEOTIDE SEQUENCE [LARGE SCALE GENOMIC DNA]</scope>
    <source>
        <strain evidence="6 7">3012STDY7103891</strain>
    </source>
</reference>
<protein>
    <submittedName>
        <fullName evidence="6">Uncharacterized conserved protein</fullName>
    </submittedName>
</protein>
<evidence type="ECO:0000256" key="3">
    <source>
        <dbReference type="ARBA" id="ARBA00022989"/>
    </source>
</evidence>
<evidence type="ECO:0000256" key="4">
    <source>
        <dbReference type="ARBA" id="ARBA00023136"/>
    </source>
</evidence>
<dbReference type="InterPro" id="IPR010652">
    <property type="entry name" value="DUF1232"/>
</dbReference>
<dbReference type="RefSeq" id="WP_095023678.1">
    <property type="nucleotide sequence ID" value="NZ_CAACYJ010000040.1"/>
</dbReference>
<keyword evidence="2" id="KW-0812">Transmembrane</keyword>
<dbReference type="Pfam" id="PF06803">
    <property type="entry name" value="DUF1232"/>
    <property type="match status" value="1"/>
</dbReference>
<dbReference type="EMBL" id="CAACYJ010000040">
    <property type="protein sequence ID" value="VFB22014.1"/>
    <property type="molecule type" value="Genomic_DNA"/>
</dbReference>
<evidence type="ECO:0000313" key="7">
    <source>
        <dbReference type="Proteomes" id="UP000330809"/>
    </source>
</evidence>
<evidence type="ECO:0000256" key="2">
    <source>
        <dbReference type="ARBA" id="ARBA00022692"/>
    </source>
</evidence>
<dbReference type="AlphaFoldDB" id="A0A267CI53"/>
<keyword evidence="4" id="KW-0472">Membrane</keyword>
<dbReference type="Proteomes" id="UP000330809">
    <property type="component" value="Unassembled WGS sequence"/>
</dbReference>
<accession>A0A267CI53</accession>
<dbReference type="GO" id="GO:0012505">
    <property type="term" value="C:endomembrane system"/>
    <property type="evidence" value="ECO:0007669"/>
    <property type="project" value="UniProtKB-SubCell"/>
</dbReference>
<evidence type="ECO:0000256" key="1">
    <source>
        <dbReference type="ARBA" id="ARBA00004127"/>
    </source>
</evidence>
<dbReference type="InterPro" id="IPR016983">
    <property type="entry name" value="UCP031804"/>
</dbReference>
<evidence type="ECO:0000313" key="6">
    <source>
        <dbReference type="EMBL" id="VFB22014.1"/>
    </source>
</evidence>
<proteinExistence type="predicted"/>
<feature type="domain" description="DUF1232" evidence="5">
    <location>
        <begin position="50"/>
        <end position="84"/>
    </location>
</feature>
<organism evidence="6 7">
    <name type="scientific">Pseudomonas fragi</name>
    <dbReference type="NCBI Taxonomy" id="296"/>
    <lineage>
        <taxon>Bacteria</taxon>
        <taxon>Pseudomonadati</taxon>
        <taxon>Pseudomonadota</taxon>
        <taxon>Gammaproteobacteria</taxon>
        <taxon>Pseudomonadales</taxon>
        <taxon>Pseudomonadaceae</taxon>
        <taxon>Pseudomonas</taxon>
    </lineage>
</organism>
<name>A0A267CI53_PSEFR</name>
<sequence>MSNNAFEKDYSDDSFWDKVKTYAKSAGETALEPALKMYYAATDADTPTWAKTTIYGALGYFISPIDVIPDITPFLGYTDDVGVLCAALAATASHIKTEHVDKAKDTLKQWFS</sequence>
<comment type="subcellular location">
    <subcellularLocation>
        <location evidence="1">Endomembrane system</location>
        <topology evidence="1">Multi-pass membrane protein</topology>
    </subcellularLocation>
</comment>